<dbReference type="PROSITE" id="PS50157">
    <property type="entry name" value="ZINC_FINGER_C2H2_2"/>
    <property type="match status" value="1"/>
</dbReference>
<feature type="domain" description="C2H2-type" evidence="10">
    <location>
        <begin position="38"/>
        <end position="65"/>
    </location>
</feature>
<evidence type="ECO:0000256" key="2">
    <source>
        <dbReference type="ARBA" id="ARBA00022723"/>
    </source>
</evidence>
<dbReference type="Proteomes" id="UP000306102">
    <property type="component" value="Unassembled WGS sequence"/>
</dbReference>
<evidence type="ECO:0000256" key="7">
    <source>
        <dbReference type="ARBA" id="ARBA00023242"/>
    </source>
</evidence>
<evidence type="ECO:0000256" key="9">
    <source>
        <dbReference type="SAM" id="MobiDB-lite"/>
    </source>
</evidence>
<feature type="compositionally biased region" description="Polar residues" evidence="9">
    <location>
        <begin position="10"/>
        <end position="35"/>
    </location>
</feature>
<feature type="region of interest" description="Disordered" evidence="9">
    <location>
        <begin position="62"/>
        <end position="141"/>
    </location>
</feature>
<dbReference type="InterPro" id="IPR013087">
    <property type="entry name" value="Znf_C2H2_type"/>
</dbReference>
<evidence type="ECO:0000256" key="6">
    <source>
        <dbReference type="ARBA" id="ARBA00023163"/>
    </source>
</evidence>
<keyword evidence="3 8" id="KW-0863">Zinc-finger</keyword>
<keyword evidence="2" id="KW-0479">Metal-binding</keyword>
<dbReference type="InterPro" id="IPR052426">
    <property type="entry name" value="Plant_dev_regulator"/>
</dbReference>
<evidence type="ECO:0000256" key="5">
    <source>
        <dbReference type="ARBA" id="ARBA00023015"/>
    </source>
</evidence>
<proteinExistence type="predicted"/>
<dbReference type="PANTHER" id="PTHR45801">
    <property type="entry name" value="OS07G0101800 PROTEIN"/>
    <property type="match status" value="1"/>
</dbReference>
<comment type="caution">
    <text evidence="11">The sequence shown here is derived from an EMBL/GenBank/DDBJ whole genome shotgun (WGS) entry which is preliminary data.</text>
</comment>
<feature type="region of interest" description="Disordered" evidence="9">
    <location>
        <begin position="156"/>
        <end position="197"/>
    </location>
</feature>
<feature type="compositionally biased region" description="Basic and acidic residues" evidence="9">
    <location>
        <begin position="174"/>
        <end position="183"/>
    </location>
</feature>
<keyword evidence="6" id="KW-0804">Transcription</keyword>
<dbReference type="SUPFAM" id="SSF57667">
    <property type="entry name" value="beta-beta-alpha zinc fingers"/>
    <property type="match status" value="1"/>
</dbReference>
<comment type="subcellular location">
    <subcellularLocation>
        <location evidence="1">Nucleus</location>
    </subcellularLocation>
</comment>
<keyword evidence="12" id="KW-1185">Reference proteome</keyword>
<feature type="compositionally biased region" description="Basic and acidic residues" evidence="9">
    <location>
        <begin position="120"/>
        <end position="135"/>
    </location>
</feature>
<organism evidence="11 12">
    <name type="scientific">Camellia sinensis var. sinensis</name>
    <name type="common">China tea</name>
    <dbReference type="NCBI Taxonomy" id="542762"/>
    <lineage>
        <taxon>Eukaryota</taxon>
        <taxon>Viridiplantae</taxon>
        <taxon>Streptophyta</taxon>
        <taxon>Embryophyta</taxon>
        <taxon>Tracheophyta</taxon>
        <taxon>Spermatophyta</taxon>
        <taxon>Magnoliopsida</taxon>
        <taxon>eudicotyledons</taxon>
        <taxon>Gunneridae</taxon>
        <taxon>Pentapetalae</taxon>
        <taxon>asterids</taxon>
        <taxon>Ericales</taxon>
        <taxon>Theaceae</taxon>
        <taxon>Camellia</taxon>
    </lineage>
</organism>
<dbReference type="InterPro" id="IPR036236">
    <property type="entry name" value="Znf_C2H2_sf"/>
</dbReference>
<dbReference type="AlphaFoldDB" id="A0A4S4DRW6"/>
<keyword evidence="4" id="KW-0862">Zinc</keyword>
<keyword evidence="5" id="KW-0805">Transcription regulation</keyword>
<dbReference type="GO" id="GO:0005634">
    <property type="term" value="C:nucleus"/>
    <property type="evidence" value="ECO:0007669"/>
    <property type="project" value="UniProtKB-SubCell"/>
</dbReference>
<evidence type="ECO:0000259" key="10">
    <source>
        <dbReference type="PROSITE" id="PS50157"/>
    </source>
</evidence>
<evidence type="ECO:0000256" key="1">
    <source>
        <dbReference type="ARBA" id="ARBA00004123"/>
    </source>
</evidence>
<dbReference type="EMBL" id="SDRB02010539">
    <property type="protein sequence ID" value="THG05910.1"/>
    <property type="molecule type" value="Genomic_DNA"/>
</dbReference>
<evidence type="ECO:0000313" key="12">
    <source>
        <dbReference type="Proteomes" id="UP000306102"/>
    </source>
</evidence>
<dbReference type="Pfam" id="PF13912">
    <property type="entry name" value="zf-C2H2_6"/>
    <property type="match status" value="1"/>
</dbReference>
<dbReference type="PANTHER" id="PTHR45801:SF111">
    <property type="entry name" value="C2H2 AND C2HC ZINC FINGERS SUPERFAMILY PROTEIN"/>
    <property type="match status" value="1"/>
</dbReference>
<accession>A0A4S4DRW6</accession>
<protein>
    <recommendedName>
        <fullName evidence="10">C2H2-type domain-containing protein</fullName>
    </recommendedName>
</protein>
<evidence type="ECO:0000256" key="4">
    <source>
        <dbReference type="ARBA" id="ARBA00022833"/>
    </source>
</evidence>
<name>A0A4S4DRW6_CAMSN</name>
<evidence type="ECO:0000256" key="3">
    <source>
        <dbReference type="ARBA" id="ARBA00022771"/>
    </source>
</evidence>
<keyword evidence="7" id="KW-0539">Nucleus</keyword>
<dbReference type="GO" id="GO:0008270">
    <property type="term" value="F:zinc ion binding"/>
    <property type="evidence" value="ECO:0007669"/>
    <property type="project" value="UniProtKB-KW"/>
</dbReference>
<dbReference type="PROSITE" id="PS00028">
    <property type="entry name" value="ZINC_FINGER_C2H2_1"/>
    <property type="match status" value="1"/>
</dbReference>
<evidence type="ECO:0000313" key="11">
    <source>
        <dbReference type="EMBL" id="THG05910.1"/>
    </source>
</evidence>
<feature type="compositionally biased region" description="Polar residues" evidence="9">
    <location>
        <begin position="69"/>
        <end position="82"/>
    </location>
</feature>
<reference evidence="11 12" key="1">
    <citation type="journal article" date="2018" name="Proc. Natl. Acad. Sci. U.S.A.">
        <title>Draft genome sequence of Camellia sinensis var. sinensis provides insights into the evolution of the tea genome and tea quality.</title>
        <authorList>
            <person name="Wei C."/>
            <person name="Yang H."/>
            <person name="Wang S."/>
            <person name="Zhao J."/>
            <person name="Liu C."/>
            <person name="Gao L."/>
            <person name="Xia E."/>
            <person name="Lu Y."/>
            <person name="Tai Y."/>
            <person name="She G."/>
            <person name="Sun J."/>
            <person name="Cao H."/>
            <person name="Tong W."/>
            <person name="Gao Q."/>
            <person name="Li Y."/>
            <person name="Deng W."/>
            <person name="Jiang X."/>
            <person name="Wang W."/>
            <person name="Chen Q."/>
            <person name="Zhang S."/>
            <person name="Li H."/>
            <person name="Wu J."/>
            <person name="Wang P."/>
            <person name="Li P."/>
            <person name="Shi C."/>
            <person name="Zheng F."/>
            <person name="Jian J."/>
            <person name="Huang B."/>
            <person name="Shan D."/>
            <person name="Shi M."/>
            <person name="Fang C."/>
            <person name="Yue Y."/>
            <person name="Li F."/>
            <person name="Li D."/>
            <person name="Wei S."/>
            <person name="Han B."/>
            <person name="Jiang C."/>
            <person name="Yin Y."/>
            <person name="Xia T."/>
            <person name="Zhang Z."/>
            <person name="Bennetzen J.L."/>
            <person name="Zhao S."/>
            <person name="Wan X."/>
        </authorList>
    </citation>
    <scope>NUCLEOTIDE SEQUENCE [LARGE SCALE GENOMIC DNA]</scope>
    <source>
        <strain evidence="12">cv. Shuchazao</strain>
        <tissue evidence="11">Leaf</tissue>
    </source>
</reference>
<sequence>METDPPQPPENSDQAQAVVSTTTDDQQQGPRQAQARSYECTFCKRGFSNAQALGGHMNIHRKDKAKLKQASNYQSSKTQPLYSPNPVPPNPIQISEFKSSSGEENRSRKWPGIFSTDQGTTDHHHATSRDDHETHLGGGQLRQLPLFAETVSWSENRDHKGLSSSHELGPEVDLELRLGHEPQQDSSTAGTGIKKFF</sequence>
<evidence type="ECO:0000256" key="8">
    <source>
        <dbReference type="PROSITE-ProRule" id="PRU00042"/>
    </source>
</evidence>
<dbReference type="Gene3D" id="3.30.160.60">
    <property type="entry name" value="Classic Zinc Finger"/>
    <property type="match status" value="1"/>
</dbReference>
<dbReference type="SMART" id="SM00355">
    <property type="entry name" value="ZnF_C2H2"/>
    <property type="match status" value="1"/>
</dbReference>
<feature type="region of interest" description="Disordered" evidence="9">
    <location>
        <begin position="1"/>
        <end position="36"/>
    </location>
</feature>
<gene>
    <name evidence="11" type="ORF">TEA_007001</name>
</gene>